<accession>A0A813SLE7</accession>
<dbReference type="Pfam" id="PF13469">
    <property type="entry name" value="Sulfotransfer_3"/>
    <property type="match status" value="1"/>
</dbReference>
<dbReference type="PANTHER" id="PTHR12788">
    <property type="entry name" value="PROTEIN-TYROSINE SULFOTRANSFERASE 2"/>
    <property type="match status" value="1"/>
</dbReference>
<dbReference type="OrthoDB" id="545675at2759"/>
<proteinExistence type="inferred from homology"/>
<evidence type="ECO:0000256" key="5">
    <source>
        <dbReference type="RuleBase" id="RU365018"/>
    </source>
</evidence>
<feature type="transmembrane region" description="Helical" evidence="6">
    <location>
        <begin position="29"/>
        <end position="47"/>
    </location>
</feature>
<dbReference type="EMBL" id="CAJNOC010000733">
    <property type="protein sequence ID" value="CAF0797330.1"/>
    <property type="molecule type" value="Genomic_DNA"/>
</dbReference>
<sequence>MNFVLTLYGKLPNDTMLYRKLLPITLMETYWIFQSLSISLIIAFKVFDLSLEKKSDDDYIFIGGFGRSGTTLMRAILDSHPNIRCGPETKLIPRILDWQKRIFSTDQIMRQIMDAGIENSTIEESIRDFIKVIISKNGSKAKRLCDKDPNIAQYILFLKKIFPKSKFILMIRDPRAIVYSYSRIFKKTNDFKYMNYTVKRWNNFMTKALNECNEVGSKSCLKVNYERLVMNPEREIKIVVDFIGEKWSNSLMNHEKYVGSKVKISQTEWSSDQIKRKIHTNAIDFWRGKLPNDIENNFETMAPIFKLLGY</sequence>
<dbReference type="EC" id="2.8.2.20" evidence="2 5"/>
<keyword evidence="6" id="KW-0472">Membrane</keyword>
<comment type="similarity">
    <text evidence="1 5">Belongs to the protein sulfotransferase family.</text>
</comment>
<organism evidence="7 8">
    <name type="scientific">Brachionus calyciflorus</name>
    <dbReference type="NCBI Taxonomy" id="104777"/>
    <lineage>
        <taxon>Eukaryota</taxon>
        <taxon>Metazoa</taxon>
        <taxon>Spiralia</taxon>
        <taxon>Gnathifera</taxon>
        <taxon>Rotifera</taxon>
        <taxon>Eurotatoria</taxon>
        <taxon>Monogononta</taxon>
        <taxon>Pseudotrocha</taxon>
        <taxon>Ploima</taxon>
        <taxon>Brachionidae</taxon>
        <taxon>Brachionus</taxon>
    </lineage>
</organism>
<evidence type="ECO:0000256" key="6">
    <source>
        <dbReference type="SAM" id="Phobius"/>
    </source>
</evidence>
<dbReference type="SUPFAM" id="SSF52540">
    <property type="entry name" value="P-loop containing nucleoside triphosphate hydrolases"/>
    <property type="match status" value="1"/>
</dbReference>
<dbReference type="InterPro" id="IPR027417">
    <property type="entry name" value="P-loop_NTPase"/>
</dbReference>
<keyword evidence="6" id="KW-1133">Transmembrane helix</keyword>
<keyword evidence="3 5" id="KW-0808">Transferase</keyword>
<protein>
    <recommendedName>
        <fullName evidence="2 5">Protein-tyrosine sulfotransferase</fullName>
        <ecNumber evidence="2 5">2.8.2.20</ecNumber>
    </recommendedName>
</protein>
<dbReference type="GO" id="GO:0008476">
    <property type="term" value="F:protein-tyrosine sulfotransferase activity"/>
    <property type="evidence" value="ECO:0007669"/>
    <property type="project" value="UniProtKB-EC"/>
</dbReference>
<reference evidence="7" key="1">
    <citation type="submission" date="2021-02" db="EMBL/GenBank/DDBJ databases">
        <authorList>
            <person name="Nowell W R."/>
        </authorList>
    </citation>
    <scope>NUCLEOTIDE SEQUENCE</scope>
    <source>
        <strain evidence="7">Ploen Becks lab</strain>
    </source>
</reference>
<dbReference type="AlphaFoldDB" id="A0A813SLE7"/>
<dbReference type="Gene3D" id="3.40.50.300">
    <property type="entry name" value="P-loop containing nucleotide triphosphate hydrolases"/>
    <property type="match status" value="1"/>
</dbReference>
<comment type="function">
    <text evidence="5">Catalyzes the O-sulfation of tyrosine residues within acidic motifs of polypeptides, using 3'-phosphoadenylyl sulfate (PAPS) as cosubstrate.</text>
</comment>
<dbReference type="Proteomes" id="UP000663879">
    <property type="component" value="Unassembled WGS sequence"/>
</dbReference>
<gene>
    <name evidence="7" type="ORF">OXX778_LOCUS6282</name>
</gene>
<evidence type="ECO:0000313" key="8">
    <source>
        <dbReference type="Proteomes" id="UP000663879"/>
    </source>
</evidence>
<evidence type="ECO:0000313" key="7">
    <source>
        <dbReference type="EMBL" id="CAF0797330.1"/>
    </source>
</evidence>
<evidence type="ECO:0000256" key="4">
    <source>
        <dbReference type="ARBA" id="ARBA00048460"/>
    </source>
</evidence>
<dbReference type="GO" id="GO:0005794">
    <property type="term" value="C:Golgi apparatus"/>
    <property type="evidence" value="ECO:0007669"/>
    <property type="project" value="TreeGrafter"/>
</dbReference>
<keyword evidence="8" id="KW-1185">Reference proteome</keyword>
<dbReference type="PANTHER" id="PTHR12788:SF7">
    <property type="entry name" value="PROTEIN-TYROSINE SULFOTRANSFERASE-RELATED"/>
    <property type="match status" value="1"/>
</dbReference>
<comment type="caution">
    <text evidence="7">The sequence shown here is derived from an EMBL/GenBank/DDBJ whole genome shotgun (WGS) entry which is preliminary data.</text>
</comment>
<dbReference type="InterPro" id="IPR026634">
    <property type="entry name" value="TPST-like"/>
</dbReference>
<evidence type="ECO:0000256" key="3">
    <source>
        <dbReference type="ARBA" id="ARBA00022679"/>
    </source>
</evidence>
<name>A0A813SLE7_9BILA</name>
<evidence type="ECO:0000256" key="1">
    <source>
        <dbReference type="ARBA" id="ARBA00009988"/>
    </source>
</evidence>
<evidence type="ECO:0000256" key="2">
    <source>
        <dbReference type="ARBA" id="ARBA00013262"/>
    </source>
</evidence>
<comment type="catalytic activity">
    <reaction evidence="4 5">
        <text>L-tyrosyl-[protein] + 3'-phosphoadenylyl sulfate = O-sulfo-L-tyrosine-[protein] + adenosine 3',5'-bisphosphate + H(+)</text>
        <dbReference type="Rhea" id="RHEA:16801"/>
        <dbReference type="Rhea" id="RHEA-COMP:10136"/>
        <dbReference type="Rhea" id="RHEA-COMP:11688"/>
        <dbReference type="ChEBI" id="CHEBI:15378"/>
        <dbReference type="ChEBI" id="CHEBI:46858"/>
        <dbReference type="ChEBI" id="CHEBI:58339"/>
        <dbReference type="ChEBI" id="CHEBI:58343"/>
        <dbReference type="ChEBI" id="CHEBI:65286"/>
        <dbReference type="EC" id="2.8.2.20"/>
    </reaction>
</comment>
<keyword evidence="6" id="KW-0812">Transmembrane</keyword>